<accession>A0A6A5VZI7</accession>
<organism evidence="1 2">
    <name type="scientific">Amniculicola lignicola CBS 123094</name>
    <dbReference type="NCBI Taxonomy" id="1392246"/>
    <lineage>
        <taxon>Eukaryota</taxon>
        <taxon>Fungi</taxon>
        <taxon>Dikarya</taxon>
        <taxon>Ascomycota</taxon>
        <taxon>Pezizomycotina</taxon>
        <taxon>Dothideomycetes</taxon>
        <taxon>Pleosporomycetidae</taxon>
        <taxon>Pleosporales</taxon>
        <taxon>Amniculicolaceae</taxon>
        <taxon>Amniculicola</taxon>
    </lineage>
</organism>
<gene>
    <name evidence="1" type="ORF">P154DRAFT_417819</name>
</gene>
<evidence type="ECO:0000313" key="2">
    <source>
        <dbReference type="Proteomes" id="UP000799779"/>
    </source>
</evidence>
<feature type="non-terminal residue" evidence="1">
    <location>
        <position position="1"/>
    </location>
</feature>
<proteinExistence type="predicted"/>
<keyword evidence="2" id="KW-1185">Reference proteome</keyword>
<evidence type="ECO:0000313" key="1">
    <source>
        <dbReference type="EMBL" id="KAF1995112.1"/>
    </source>
</evidence>
<sequence length="292" mass="33263">LPIELVLMVMTCLLPSNEHAILPRSDPITKTLLSFTLVCHETQRLANRYLLKHCVHLASARQISYFQLAGPQFRAVTSAFLAPFHQTIDNGPIAIQLRTFLQNNSSSLKRLVLDIPFRSLYPWDDHSDVRPTLRHGFGSLNSLEECINIRDEIFLATIFPDRGAPIWTCWTKLRRLAVYNANADGDFWRSVALMPALEMLVLTRADALQETNMKCAYFSHTKRPLKVLIVDGESQQFIVQRVWWPEWETADPEGRMTIMMYPVPGSGDDPIGASQAWIKREGQRGTLWDTVG</sequence>
<reference evidence="1" key="1">
    <citation type="journal article" date="2020" name="Stud. Mycol.">
        <title>101 Dothideomycetes genomes: a test case for predicting lifestyles and emergence of pathogens.</title>
        <authorList>
            <person name="Haridas S."/>
            <person name="Albert R."/>
            <person name="Binder M."/>
            <person name="Bloem J."/>
            <person name="Labutti K."/>
            <person name="Salamov A."/>
            <person name="Andreopoulos B."/>
            <person name="Baker S."/>
            <person name="Barry K."/>
            <person name="Bills G."/>
            <person name="Bluhm B."/>
            <person name="Cannon C."/>
            <person name="Castanera R."/>
            <person name="Culley D."/>
            <person name="Daum C."/>
            <person name="Ezra D."/>
            <person name="Gonzalez J."/>
            <person name="Henrissat B."/>
            <person name="Kuo A."/>
            <person name="Liang C."/>
            <person name="Lipzen A."/>
            <person name="Lutzoni F."/>
            <person name="Magnuson J."/>
            <person name="Mondo S."/>
            <person name="Nolan M."/>
            <person name="Ohm R."/>
            <person name="Pangilinan J."/>
            <person name="Park H.-J."/>
            <person name="Ramirez L."/>
            <person name="Alfaro M."/>
            <person name="Sun H."/>
            <person name="Tritt A."/>
            <person name="Yoshinaga Y."/>
            <person name="Zwiers L.-H."/>
            <person name="Turgeon B."/>
            <person name="Goodwin S."/>
            <person name="Spatafora J."/>
            <person name="Crous P."/>
            <person name="Grigoriev I."/>
        </authorList>
    </citation>
    <scope>NUCLEOTIDE SEQUENCE</scope>
    <source>
        <strain evidence="1">CBS 123094</strain>
    </source>
</reference>
<protein>
    <recommendedName>
        <fullName evidence="3">F-box domain-containing protein</fullName>
    </recommendedName>
</protein>
<dbReference type="EMBL" id="ML977645">
    <property type="protein sequence ID" value="KAF1995112.1"/>
    <property type="molecule type" value="Genomic_DNA"/>
</dbReference>
<feature type="non-terminal residue" evidence="1">
    <location>
        <position position="292"/>
    </location>
</feature>
<dbReference type="AlphaFoldDB" id="A0A6A5VZI7"/>
<dbReference type="OrthoDB" id="6365676at2759"/>
<evidence type="ECO:0008006" key="3">
    <source>
        <dbReference type="Google" id="ProtNLM"/>
    </source>
</evidence>
<name>A0A6A5VZI7_9PLEO</name>
<dbReference type="Proteomes" id="UP000799779">
    <property type="component" value="Unassembled WGS sequence"/>
</dbReference>